<evidence type="ECO:0000256" key="1">
    <source>
        <dbReference type="SAM" id="MobiDB-lite"/>
    </source>
</evidence>
<gene>
    <name evidence="2" type="ORF">CGOC_LOCUS9864</name>
</gene>
<sequence length="115" mass="12125">MELENVAEPCIIETVVDNIVCEEGNAAETELETDKKEPNEAVATESSGADTVSTSEIVSDVQNSVAVLEISEDTTRKPEEHAEEGSVLGGASEPSISAPDIVQSVVVEQVILDQV</sequence>
<dbReference type="EMBL" id="UYRV01108683">
    <property type="protein sequence ID" value="VDN24565.1"/>
    <property type="molecule type" value="Genomic_DNA"/>
</dbReference>
<protein>
    <submittedName>
        <fullName evidence="2">Uncharacterized protein</fullName>
    </submittedName>
</protein>
<proteinExistence type="predicted"/>
<feature type="compositionally biased region" description="Polar residues" evidence="1">
    <location>
        <begin position="44"/>
        <end position="56"/>
    </location>
</feature>
<evidence type="ECO:0000313" key="2">
    <source>
        <dbReference type="EMBL" id="VDN24565.1"/>
    </source>
</evidence>
<name>A0A3P7M5A7_CYLGO</name>
<keyword evidence="3" id="KW-1185">Reference proteome</keyword>
<dbReference type="Proteomes" id="UP000271889">
    <property type="component" value="Unassembled WGS sequence"/>
</dbReference>
<evidence type="ECO:0000313" key="3">
    <source>
        <dbReference type="Proteomes" id="UP000271889"/>
    </source>
</evidence>
<reference evidence="2 3" key="1">
    <citation type="submission" date="2018-11" db="EMBL/GenBank/DDBJ databases">
        <authorList>
            <consortium name="Pathogen Informatics"/>
        </authorList>
    </citation>
    <scope>NUCLEOTIDE SEQUENCE [LARGE SCALE GENOMIC DNA]</scope>
</reference>
<feature type="region of interest" description="Disordered" evidence="1">
    <location>
        <begin position="70"/>
        <end position="99"/>
    </location>
</feature>
<organism evidence="2 3">
    <name type="scientific">Cylicostephanus goldi</name>
    <name type="common">Nematode worm</name>
    <dbReference type="NCBI Taxonomy" id="71465"/>
    <lineage>
        <taxon>Eukaryota</taxon>
        <taxon>Metazoa</taxon>
        <taxon>Ecdysozoa</taxon>
        <taxon>Nematoda</taxon>
        <taxon>Chromadorea</taxon>
        <taxon>Rhabditida</taxon>
        <taxon>Rhabditina</taxon>
        <taxon>Rhabditomorpha</taxon>
        <taxon>Strongyloidea</taxon>
        <taxon>Strongylidae</taxon>
        <taxon>Cylicostephanus</taxon>
    </lineage>
</organism>
<accession>A0A3P7M5A7</accession>
<feature type="compositionally biased region" description="Basic and acidic residues" evidence="1">
    <location>
        <begin position="73"/>
        <end position="84"/>
    </location>
</feature>
<dbReference type="AlphaFoldDB" id="A0A3P7M5A7"/>
<feature type="region of interest" description="Disordered" evidence="1">
    <location>
        <begin position="27"/>
        <end position="56"/>
    </location>
</feature>